<name>B6QFU2_TALMQ</name>
<accession>B6QFU2</accession>
<evidence type="ECO:0000256" key="1">
    <source>
        <dbReference type="ARBA" id="ARBA00022485"/>
    </source>
</evidence>
<dbReference type="Pfam" id="PF04879">
    <property type="entry name" value="Molybdop_Fe4S4"/>
    <property type="match status" value="1"/>
</dbReference>
<dbReference type="GO" id="GO:0046872">
    <property type="term" value="F:metal ion binding"/>
    <property type="evidence" value="ECO:0007669"/>
    <property type="project" value="UniProtKB-KW"/>
</dbReference>
<gene>
    <name evidence="6" type="ORF">PMAA_083320</name>
</gene>
<dbReference type="GO" id="GO:0051539">
    <property type="term" value="F:4 iron, 4 sulfur cluster binding"/>
    <property type="evidence" value="ECO:0007669"/>
    <property type="project" value="UniProtKB-KW"/>
</dbReference>
<dbReference type="PANTHER" id="PTHR43105">
    <property type="entry name" value="RESPIRATORY NITRATE REDUCTASE"/>
    <property type="match status" value="1"/>
</dbReference>
<dbReference type="InterPro" id="IPR050123">
    <property type="entry name" value="Prok_molybdopt-oxidoreductase"/>
</dbReference>
<dbReference type="PROSITE" id="PS51669">
    <property type="entry name" value="4FE4S_MOW_BIS_MGD"/>
    <property type="match status" value="1"/>
</dbReference>
<dbReference type="Gene3D" id="2.40.40.20">
    <property type="match status" value="1"/>
</dbReference>
<dbReference type="CDD" id="cd02754">
    <property type="entry name" value="MopB_Nitrate-R-NapA-like"/>
    <property type="match status" value="1"/>
</dbReference>
<dbReference type="SMART" id="SM00926">
    <property type="entry name" value="Molybdop_Fe4S4"/>
    <property type="match status" value="1"/>
</dbReference>
<dbReference type="OrthoDB" id="10249365at2759"/>
<dbReference type="EMBL" id="DS995901">
    <property type="protein sequence ID" value="EEA24327.1"/>
    <property type="molecule type" value="Genomic_DNA"/>
</dbReference>
<dbReference type="GO" id="GO:0043546">
    <property type="term" value="F:molybdopterin cofactor binding"/>
    <property type="evidence" value="ECO:0007669"/>
    <property type="project" value="InterPro"/>
</dbReference>
<dbReference type="STRING" id="441960.B6QFU2"/>
<dbReference type="Proteomes" id="UP000001294">
    <property type="component" value="Unassembled WGS sequence"/>
</dbReference>
<organism evidence="6 7">
    <name type="scientific">Talaromyces marneffei (strain ATCC 18224 / CBS 334.59 / QM 7333)</name>
    <name type="common">Penicillium marneffei</name>
    <dbReference type="NCBI Taxonomy" id="441960"/>
    <lineage>
        <taxon>Eukaryota</taxon>
        <taxon>Fungi</taxon>
        <taxon>Dikarya</taxon>
        <taxon>Ascomycota</taxon>
        <taxon>Pezizomycotina</taxon>
        <taxon>Eurotiomycetes</taxon>
        <taxon>Eurotiomycetidae</taxon>
        <taxon>Eurotiales</taxon>
        <taxon>Trichocomaceae</taxon>
        <taxon>Talaromyces</taxon>
        <taxon>Talaromyces sect. Talaromyces</taxon>
    </lineage>
</organism>
<evidence type="ECO:0000313" key="6">
    <source>
        <dbReference type="EMBL" id="EEA24327.1"/>
    </source>
</evidence>
<dbReference type="SUPFAM" id="SSF53706">
    <property type="entry name" value="Formate dehydrogenase/DMSO reductase, domains 1-3"/>
    <property type="match status" value="1"/>
</dbReference>
<dbReference type="GO" id="GO:0016491">
    <property type="term" value="F:oxidoreductase activity"/>
    <property type="evidence" value="ECO:0007669"/>
    <property type="project" value="InterPro"/>
</dbReference>
<dbReference type="Pfam" id="PF01568">
    <property type="entry name" value="Molydop_binding"/>
    <property type="match status" value="1"/>
</dbReference>
<keyword evidence="4" id="KW-0411">Iron-sulfur</keyword>
<protein>
    <submittedName>
        <fullName evidence="6">Periplasmic nitrate reductase, putative</fullName>
    </submittedName>
</protein>
<evidence type="ECO:0000313" key="7">
    <source>
        <dbReference type="Proteomes" id="UP000001294"/>
    </source>
</evidence>
<keyword evidence="1" id="KW-0004">4Fe-4S</keyword>
<keyword evidence="7" id="KW-1185">Reference proteome</keyword>
<keyword evidence="3" id="KW-0408">Iron</keyword>
<keyword evidence="2" id="KW-0479">Metal-binding</keyword>
<dbReference type="Gene3D" id="3.40.50.740">
    <property type="match status" value="1"/>
</dbReference>
<dbReference type="HOGENOM" id="CLU_000422_13_4_1"/>
<dbReference type="SUPFAM" id="SSF50692">
    <property type="entry name" value="ADC-like"/>
    <property type="match status" value="1"/>
</dbReference>
<dbReference type="InterPro" id="IPR009010">
    <property type="entry name" value="Asp_de-COase-like_dom_sf"/>
</dbReference>
<evidence type="ECO:0000256" key="3">
    <source>
        <dbReference type="ARBA" id="ARBA00023004"/>
    </source>
</evidence>
<dbReference type="PhylomeDB" id="B6QFU2"/>
<feature type="domain" description="4Fe-4S Mo/W bis-MGD-type" evidence="5">
    <location>
        <begin position="53"/>
        <end position="109"/>
    </location>
</feature>
<dbReference type="InterPro" id="IPR006963">
    <property type="entry name" value="Mopterin_OxRdtase_4Fe-4S_dom"/>
</dbReference>
<evidence type="ECO:0000256" key="4">
    <source>
        <dbReference type="ARBA" id="ARBA00023014"/>
    </source>
</evidence>
<proteinExistence type="predicted"/>
<dbReference type="VEuPathDB" id="FungiDB:PMAA_083320"/>
<reference evidence="7" key="1">
    <citation type="journal article" date="2015" name="Genome Announc.">
        <title>Genome sequence of the AIDS-associated pathogen Penicillium marneffei (ATCC18224) and its near taxonomic relative Talaromyces stipitatus (ATCC10500).</title>
        <authorList>
            <person name="Nierman W.C."/>
            <person name="Fedorova-Abrams N.D."/>
            <person name="Andrianopoulos A."/>
        </authorList>
    </citation>
    <scope>NUCLEOTIDE SEQUENCE [LARGE SCALE GENOMIC DNA]</scope>
    <source>
        <strain evidence="7">ATCC 18224 / CBS 334.59 / QM 7333</strain>
    </source>
</reference>
<sequence length="992" mass="111479">MVNTKNTTSCSPSASKSKAYETRDAIADIWGPRTPYKHEWPTRVDERLIDEPEKWVQSACVFCSNGCGLDIGVKNGKVVGVRGRATDRVNKGRLGPKGLNGWTAISHPDRLKYPLVRKNGKLERVSWDEAMNVIVQRVKQTQARLSNHGIGFYTSGQLFLEEYFILATIGKAGLNTLHMDGNTRLCTATAAASMRESFGSDGQPGSYTDIDYTDCLFMVGHNVSNTQTVLWSRMLDRLDGPNPPELIVVDPRRSDTAKRATVHLAPKIGTNMALLNGIQHLLFANDWVDEEFVSKHVVGLEQLKKTVEKYTPEHVEEITGVPQSQLKEAARIIGTTKSLLSTALQGVYQSNQATASACQINNINLLRGLIGKPGSGILQMNGQPTAQNNRESGCDGEYPAFRNFQNPKHVQEIADVWNIDVMHVPHWAQPTHVSAMLKHIEHGSIDIMWISGTNPLVSLPHLQQARDLFTKPDLFVICQDIYMTETAAIADVVLPCAQWGEKTGCFTNVDRTVHLSHKAVEPPGEAKPDMAIFLDFAKRMDFKDKDGNDLCPWSEPEEVFNAWKRMSSGRPCDYSELSYEKLTGGSGIQWPCNAENPQGTERLFTDGKFFTDIEHCESYGHDLETGAPMTKAQYESFNPAGRAILKAAEYRPPLETPDEEYPFRLSTGRNVYHFHTRTKTGRNERLQRACPEAVVQISHEDAQDLQLKEKDMVVVRSRRGAIELPVVIGNIEKGQVFIPFHFGYFDAKDERARAANELTIEQWDPISKQPSFKSGAVKIEKIDDQEPGTVKIHARQRQSEAIHKVETTPKPTANMEQGDQFKRRLTPWLSSTHDALNTLVEIYDELVPKLVQDLDIQSGLRLMCTITHEIIDHLQPYIEKYHDNQRYSAQISWNLRDSLFSLSRGSDSFRVITTLQAVDLFVTYIDGYLIALKPASMALWDKGFVDAVDFAQAQLARQQAWVRSHLKTKSPQTLLVPVPVEEDLECERQRTS</sequence>
<dbReference type="InterPro" id="IPR006657">
    <property type="entry name" value="MoPterin_dinucl-bd_dom"/>
</dbReference>
<dbReference type="AlphaFoldDB" id="B6QFU2"/>
<evidence type="ECO:0000259" key="5">
    <source>
        <dbReference type="PROSITE" id="PS51669"/>
    </source>
</evidence>
<dbReference type="Pfam" id="PF00384">
    <property type="entry name" value="Molybdopterin"/>
    <property type="match status" value="1"/>
</dbReference>
<dbReference type="InterPro" id="IPR006656">
    <property type="entry name" value="Mopterin_OxRdtase"/>
</dbReference>
<evidence type="ECO:0000256" key="2">
    <source>
        <dbReference type="ARBA" id="ARBA00022723"/>
    </source>
</evidence>
<dbReference type="CDD" id="cd00508">
    <property type="entry name" value="MopB_CT_Fdh-Nap-like"/>
    <property type="match status" value="1"/>
</dbReference>
<dbReference type="PANTHER" id="PTHR43105:SF10">
    <property type="entry name" value="NADH-QUINONE OXIDOREDUCTASE SUBUNIT G"/>
    <property type="match status" value="1"/>
</dbReference>
<dbReference type="Gene3D" id="2.20.25.90">
    <property type="entry name" value="ADC-like domains"/>
    <property type="match status" value="1"/>
</dbReference>
<dbReference type="Gene3D" id="3.40.228.10">
    <property type="entry name" value="Dimethylsulfoxide Reductase, domain 2"/>
    <property type="match status" value="1"/>
</dbReference>